<evidence type="ECO:0000313" key="3">
    <source>
        <dbReference type="Proteomes" id="UP000003789"/>
    </source>
</evidence>
<dbReference type="Proteomes" id="UP000003789">
    <property type="component" value="Unassembled WGS sequence"/>
</dbReference>
<sequence length="51" mass="5536">MSVNAQPSAIVTELKALSKYIVIGYGMTLSMLTLGWVMSGAESWAWWSLVG</sequence>
<keyword evidence="1" id="KW-0472">Membrane</keyword>
<organism evidence="2 3">
    <name type="scientific">Photobacterium profundum 3TCK</name>
    <dbReference type="NCBI Taxonomy" id="314280"/>
    <lineage>
        <taxon>Bacteria</taxon>
        <taxon>Pseudomonadati</taxon>
        <taxon>Pseudomonadota</taxon>
        <taxon>Gammaproteobacteria</taxon>
        <taxon>Vibrionales</taxon>
        <taxon>Vibrionaceae</taxon>
        <taxon>Photobacterium</taxon>
    </lineage>
</organism>
<gene>
    <name evidence="2" type="ORF">P3TCK_07936</name>
</gene>
<keyword evidence="1" id="KW-0812">Transmembrane</keyword>
<dbReference type="EMBL" id="AAPH01000033">
    <property type="protein sequence ID" value="EAS41556.1"/>
    <property type="molecule type" value="Genomic_DNA"/>
</dbReference>
<dbReference type="HOGENOM" id="CLU_3102033_0_0_6"/>
<comment type="caution">
    <text evidence="2">The sequence shown here is derived from an EMBL/GenBank/DDBJ whole genome shotgun (WGS) entry which is preliminary data.</text>
</comment>
<accession>Q1YYY5</accession>
<name>Q1YYY5_9GAMM</name>
<feature type="transmembrane region" description="Helical" evidence="1">
    <location>
        <begin position="20"/>
        <end position="39"/>
    </location>
</feature>
<dbReference type="RefSeq" id="WP_006229603.1">
    <property type="nucleotide sequence ID" value="NZ_CH724134.1"/>
</dbReference>
<proteinExistence type="predicted"/>
<keyword evidence="1" id="KW-1133">Transmembrane helix</keyword>
<evidence type="ECO:0000313" key="2">
    <source>
        <dbReference type="EMBL" id="EAS41556.1"/>
    </source>
</evidence>
<dbReference type="AlphaFoldDB" id="Q1YYY5"/>
<protein>
    <submittedName>
        <fullName evidence="2">Uncharacterized protein</fullName>
    </submittedName>
</protein>
<evidence type="ECO:0000256" key="1">
    <source>
        <dbReference type="SAM" id="Phobius"/>
    </source>
</evidence>
<reference evidence="2 3" key="1">
    <citation type="submission" date="2006-03" db="EMBL/GenBank/DDBJ databases">
        <authorList>
            <person name="Bartlett D.H."/>
            <person name="Valle G."/>
            <person name="Lauro F.M."/>
            <person name="Vezzi A."/>
            <person name="Simonato F."/>
            <person name="Eloe E."/>
            <person name="Vitulo N."/>
            <person name="Stratton T.K."/>
            <person name="D'angelo M."/>
            <person name="Ferriera S."/>
            <person name="Johnson J."/>
            <person name="Kravitz S."/>
            <person name="Beeson K."/>
            <person name="Sutton G."/>
            <person name="Rogers Y."/>
            <person name="Friedman R."/>
            <person name="Frazier M."/>
            <person name="Venter J.C."/>
        </authorList>
    </citation>
    <scope>NUCLEOTIDE SEQUENCE [LARGE SCALE GENOMIC DNA]</scope>
    <source>
        <strain evidence="2 3">3TCK</strain>
    </source>
</reference>